<name>A0A9W6BQM4_9CHLO</name>
<dbReference type="Gene3D" id="3.30.200.20">
    <property type="entry name" value="Phosphorylase Kinase, domain 1"/>
    <property type="match status" value="1"/>
</dbReference>
<accession>A0A9W6BQM4</accession>
<dbReference type="Pfam" id="PF04564">
    <property type="entry name" value="U-box"/>
    <property type="match status" value="1"/>
</dbReference>
<evidence type="ECO:0008006" key="9">
    <source>
        <dbReference type="Google" id="ProtNLM"/>
    </source>
</evidence>
<feature type="region of interest" description="Disordered" evidence="3">
    <location>
        <begin position="169"/>
        <end position="191"/>
    </location>
</feature>
<feature type="domain" description="Protein kinase" evidence="4">
    <location>
        <begin position="302"/>
        <end position="609"/>
    </location>
</feature>
<evidence type="ECO:0000256" key="2">
    <source>
        <dbReference type="ARBA" id="ARBA00023157"/>
    </source>
</evidence>
<evidence type="ECO:0000256" key="3">
    <source>
        <dbReference type="SAM" id="MobiDB-lite"/>
    </source>
</evidence>
<dbReference type="GO" id="GO:0005524">
    <property type="term" value="F:ATP binding"/>
    <property type="evidence" value="ECO:0007669"/>
    <property type="project" value="InterPro"/>
</dbReference>
<dbReference type="InterPro" id="IPR008271">
    <property type="entry name" value="Ser/Thr_kinase_AS"/>
</dbReference>
<feature type="domain" description="U-box" evidence="6">
    <location>
        <begin position="646"/>
        <end position="726"/>
    </location>
</feature>
<comment type="caution">
    <text evidence="7">The sequence shown here is derived from an EMBL/GenBank/DDBJ whole genome shotgun (WGS) entry which is preliminary data.</text>
</comment>
<feature type="region of interest" description="Disordered" evidence="3">
    <location>
        <begin position="223"/>
        <end position="249"/>
    </location>
</feature>
<sequence>MSPMCSGSGMGTDVATVLCRMMQYKHGIPYIAGGGSGPIHVYQVHCDAKAYSLEQCQPYNDLADGDALSAAAVANQCSSHSNDLGLVCTGTDDFDGDFLSLGASGSSSSSSSRATNYASLAGLATSSLLALTVVTTVIGSVVWYRQKRRQWERRHAELRDALNNAMLDSSESVNRDSANGAAPGARSGGGGGGAALLSRLPSIAYLRQRYPATAVAAAVEGEPPREASGTANAAVQSFPDGGKGGAAARHGAVDARTVAQHWIQLVRRDAAAVGGAAPAAQAGLCPRTFPEAALAAATDGFSPRRLIGRRGPSGEVYKGSISGVPVAVKRLDTATPAQLDAVAQTHTRVQHPHQVLTLGTCPDQRALVYELVPGGNLESVLLDSERPAGGWLTWQERVCIAAEAASALAALHACSPPIVHMDLKPSNVLLDEQRRVKLGDIGLTIALQTGPLPRRPSSTGAGAGAATCSTSEITEERVMAVRSASEYLDPEYVRTGMYGPQSDTYSFGLLLLRLLTSDPRPDVYDRVLKCVHDTANGAASSSASASATAPPPTAASAAGSLRGSGLLDPRAGEWPEEDARRFAELGLWCAEPIGSNRPQLECIVLPALLELRERAAAASAPPGGAGGSCAAGGAGAPPAAAPGTEPPPSRFLCPITLELMEDPVFAADGFTYERRAMRRWIRQAASSHRGRVLSPMTNLPLEHVHLTPNLGLRSEVATWLQQRRLLMVGLGMQQQQQQQQRSPAYPPSSAGQPRQQQQPPQEQQPQQQGPQPGVPRNASLGRNGSVSRRTSLSREQPQ</sequence>
<keyword evidence="2" id="KW-1015">Disulfide bond</keyword>
<dbReference type="InterPro" id="IPR051348">
    <property type="entry name" value="U-box_ubiquitin_ligases"/>
</dbReference>
<feature type="compositionally biased region" description="Low complexity" evidence="3">
    <location>
        <begin position="539"/>
        <end position="567"/>
    </location>
</feature>
<keyword evidence="8" id="KW-1185">Reference proteome</keyword>
<proteinExistence type="predicted"/>
<dbReference type="SUPFAM" id="SSF56112">
    <property type="entry name" value="Protein kinase-like (PK-like)"/>
    <property type="match status" value="1"/>
</dbReference>
<feature type="compositionally biased region" description="Low complexity" evidence="3">
    <location>
        <begin position="751"/>
        <end position="771"/>
    </location>
</feature>
<feature type="region of interest" description="Disordered" evidence="3">
    <location>
        <begin position="619"/>
        <end position="647"/>
    </location>
</feature>
<feature type="compositionally biased region" description="Polar residues" evidence="3">
    <location>
        <begin position="780"/>
        <end position="798"/>
    </location>
</feature>
<dbReference type="PROSITE" id="PS51698">
    <property type="entry name" value="U_BOX"/>
    <property type="match status" value="1"/>
</dbReference>
<evidence type="ECO:0000259" key="5">
    <source>
        <dbReference type="PROSITE" id="PS50287"/>
    </source>
</evidence>
<evidence type="ECO:0000313" key="8">
    <source>
        <dbReference type="Proteomes" id="UP001165080"/>
    </source>
</evidence>
<dbReference type="Gene3D" id="3.30.40.10">
    <property type="entry name" value="Zinc/RING finger domain, C3HC4 (zinc finger)"/>
    <property type="match status" value="1"/>
</dbReference>
<dbReference type="GO" id="GO:0016020">
    <property type="term" value="C:membrane"/>
    <property type="evidence" value="ECO:0007669"/>
    <property type="project" value="InterPro"/>
</dbReference>
<feature type="region of interest" description="Disordered" evidence="3">
    <location>
        <begin position="539"/>
        <end position="572"/>
    </location>
</feature>
<evidence type="ECO:0000256" key="1">
    <source>
        <dbReference type="ARBA" id="ARBA00022786"/>
    </source>
</evidence>
<dbReference type="InterPro" id="IPR003613">
    <property type="entry name" value="Ubox_domain"/>
</dbReference>
<dbReference type="PROSITE" id="PS50287">
    <property type="entry name" value="SRCR_2"/>
    <property type="match status" value="1"/>
</dbReference>
<dbReference type="InterPro" id="IPR013083">
    <property type="entry name" value="Znf_RING/FYVE/PHD"/>
</dbReference>
<dbReference type="Gene3D" id="3.10.250.10">
    <property type="entry name" value="SRCR-like domain"/>
    <property type="match status" value="1"/>
</dbReference>
<dbReference type="InterPro" id="IPR011009">
    <property type="entry name" value="Kinase-like_dom_sf"/>
</dbReference>
<organism evidence="7 8">
    <name type="scientific">Pleodorina starrii</name>
    <dbReference type="NCBI Taxonomy" id="330485"/>
    <lineage>
        <taxon>Eukaryota</taxon>
        <taxon>Viridiplantae</taxon>
        <taxon>Chlorophyta</taxon>
        <taxon>core chlorophytes</taxon>
        <taxon>Chlorophyceae</taxon>
        <taxon>CS clade</taxon>
        <taxon>Chlamydomonadales</taxon>
        <taxon>Volvocaceae</taxon>
        <taxon>Pleodorina</taxon>
    </lineage>
</organism>
<evidence type="ECO:0000313" key="7">
    <source>
        <dbReference type="EMBL" id="GLC56075.1"/>
    </source>
</evidence>
<dbReference type="InterPro" id="IPR001190">
    <property type="entry name" value="SRCR"/>
</dbReference>
<dbReference type="SMART" id="SM00220">
    <property type="entry name" value="S_TKc"/>
    <property type="match status" value="1"/>
</dbReference>
<gene>
    <name evidence="7" type="primary">PLEST003008</name>
    <name evidence="7" type="ORF">PLESTB_001061800</name>
</gene>
<dbReference type="SMART" id="SM00504">
    <property type="entry name" value="Ubox"/>
    <property type="match status" value="1"/>
</dbReference>
<dbReference type="GO" id="GO:0016567">
    <property type="term" value="P:protein ubiquitination"/>
    <property type="evidence" value="ECO:0007669"/>
    <property type="project" value="InterPro"/>
</dbReference>
<dbReference type="PANTHER" id="PTHR45647:SF139">
    <property type="entry name" value="OS02G0152300 PROTEIN"/>
    <property type="match status" value="1"/>
</dbReference>
<dbReference type="InterPro" id="IPR036772">
    <property type="entry name" value="SRCR-like_dom_sf"/>
</dbReference>
<reference evidence="7 8" key="1">
    <citation type="journal article" date="2023" name="Commun. Biol.">
        <title>Reorganization of the ancestral sex-determining regions during the evolution of trioecy in Pleodorina starrii.</title>
        <authorList>
            <person name="Takahashi K."/>
            <person name="Suzuki S."/>
            <person name="Kawai-Toyooka H."/>
            <person name="Yamamoto K."/>
            <person name="Hamaji T."/>
            <person name="Ootsuki R."/>
            <person name="Yamaguchi H."/>
            <person name="Kawachi M."/>
            <person name="Higashiyama T."/>
            <person name="Nozaki H."/>
        </authorList>
    </citation>
    <scope>NUCLEOTIDE SEQUENCE [LARGE SCALE GENOMIC DNA]</scope>
    <source>
        <strain evidence="7 8">NIES-4479</strain>
    </source>
</reference>
<dbReference type="Proteomes" id="UP001165080">
    <property type="component" value="Unassembled WGS sequence"/>
</dbReference>
<feature type="compositionally biased region" description="Gly residues" evidence="3">
    <location>
        <begin position="623"/>
        <end position="635"/>
    </location>
</feature>
<dbReference type="GO" id="GO:0004672">
    <property type="term" value="F:protein kinase activity"/>
    <property type="evidence" value="ECO:0007669"/>
    <property type="project" value="InterPro"/>
</dbReference>
<dbReference type="CDD" id="cd16655">
    <property type="entry name" value="RING-Ubox_WDSUB1-like"/>
    <property type="match status" value="1"/>
</dbReference>
<feature type="region of interest" description="Disordered" evidence="3">
    <location>
        <begin position="733"/>
        <end position="798"/>
    </location>
</feature>
<evidence type="ECO:0000259" key="6">
    <source>
        <dbReference type="PROSITE" id="PS51698"/>
    </source>
</evidence>
<dbReference type="AlphaFoldDB" id="A0A9W6BQM4"/>
<dbReference type="Gene3D" id="1.10.510.10">
    <property type="entry name" value="Transferase(Phosphotransferase) domain 1"/>
    <property type="match status" value="1"/>
</dbReference>
<feature type="domain" description="SRCR" evidence="5">
    <location>
        <begin position="1"/>
        <end position="89"/>
    </location>
</feature>
<dbReference type="SUPFAM" id="SSF56487">
    <property type="entry name" value="SRCR-like"/>
    <property type="match status" value="1"/>
</dbReference>
<dbReference type="PROSITE" id="PS50011">
    <property type="entry name" value="PROTEIN_KINASE_DOM"/>
    <property type="match status" value="1"/>
</dbReference>
<dbReference type="Pfam" id="PF00069">
    <property type="entry name" value="Pkinase"/>
    <property type="match status" value="1"/>
</dbReference>
<dbReference type="InterPro" id="IPR000719">
    <property type="entry name" value="Prot_kinase_dom"/>
</dbReference>
<dbReference type="SUPFAM" id="SSF57850">
    <property type="entry name" value="RING/U-box"/>
    <property type="match status" value="1"/>
</dbReference>
<keyword evidence="1" id="KW-0833">Ubl conjugation pathway</keyword>
<dbReference type="EMBL" id="BRXU01000014">
    <property type="protein sequence ID" value="GLC56075.1"/>
    <property type="molecule type" value="Genomic_DNA"/>
</dbReference>
<protein>
    <recommendedName>
        <fullName evidence="9">RING-type E3 ubiquitin transferase</fullName>
    </recommendedName>
</protein>
<evidence type="ECO:0000259" key="4">
    <source>
        <dbReference type="PROSITE" id="PS50011"/>
    </source>
</evidence>
<dbReference type="GO" id="GO:0004842">
    <property type="term" value="F:ubiquitin-protein transferase activity"/>
    <property type="evidence" value="ECO:0007669"/>
    <property type="project" value="InterPro"/>
</dbReference>
<dbReference type="PROSITE" id="PS00108">
    <property type="entry name" value="PROTEIN_KINASE_ST"/>
    <property type="match status" value="1"/>
</dbReference>
<dbReference type="PANTHER" id="PTHR45647">
    <property type="entry name" value="OS02G0152300 PROTEIN"/>
    <property type="match status" value="1"/>
</dbReference>